<comment type="subcellular location">
    <subcellularLocation>
        <location evidence="1">Cell envelope</location>
    </subcellularLocation>
</comment>
<dbReference type="HOGENOM" id="CLU_018816_14_4_9"/>
<dbReference type="PATRIC" id="fig|476272.21.peg.3845"/>
<accession>C0CJ20</accession>
<dbReference type="PANTHER" id="PTHR32347:SF14">
    <property type="entry name" value="EFFLUX SYSTEM COMPONENT YKNX-RELATED"/>
    <property type="match status" value="1"/>
</dbReference>
<evidence type="ECO:0000313" key="5">
    <source>
        <dbReference type="EMBL" id="EEG50237.1"/>
    </source>
</evidence>
<dbReference type="GeneID" id="86821327"/>
<organism evidence="5 6">
    <name type="scientific">Blautia hydrogenotrophica (strain DSM 10507 / JCM 14656 / S5a33)</name>
    <name type="common">Ruminococcus hydrogenotrophicus</name>
    <dbReference type="NCBI Taxonomy" id="476272"/>
    <lineage>
        <taxon>Bacteria</taxon>
        <taxon>Bacillati</taxon>
        <taxon>Bacillota</taxon>
        <taxon>Clostridia</taxon>
        <taxon>Lachnospirales</taxon>
        <taxon>Lachnospiraceae</taxon>
        <taxon>Blautia</taxon>
    </lineage>
</organism>
<dbReference type="AlphaFoldDB" id="C0CJ20"/>
<feature type="region of interest" description="Disordered" evidence="3">
    <location>
        <begin position="111"/>
        <end position="135"/>
    </location>
</feature>
<dbReference type="Pfam" id="PF25917">
    <property type="entry name" value="BSH_RND"/>
    <property type="match status" value="1"/>
</dbReference>
<sequence>MNRKKAVQSLGIFFLAMCLLTVFSRSMDSFRVAQVTAQTVTKTVLDYSVSGNGKVESSRELAVFTVPEMKVSSLNVQEGEQVKKGELLFQVDLNTLKKKRSSLMTELEQAKLTKEDADSQAKTTQEKQEEEISHARENYDQAVESADQAVAMAQQDLDLAREKLNDFYNTSESSFSGEGQSAQESEQSLLDEIYEKEKALELAFTEREKSISAARQALESASLPIEKNSTAQIQQLNVEQKQLELDQINALWQKEGKVYAPADGTVSKWNVKTGGVTSEEAAALLAKKSKNYQIRASIDSSLEKYLDVGAKAELTGPDGKKLDTQATLMSVKSNEEDAALLDLVFSVPASQIEIGENVEFELIKESKVYDSCLPLTALYEENSKYFVYVIEDADSVLGTVKKVRKISVEVEEKNETTAALKSGVLSKDQQVVVDTDREIQEGSRVRLKEE</sequence>
<evidence type="ECO:0000256" key="1">
    <source>
        <dbReference type="ARBA" id="ARBA00004196"/>
    </source>
</evidence>
<dbReference type="Gene3D" id="1.10.287.470">
    <property type="entry name" value="Helix hairpin bin"/>
    <property type="match status" value="1"/>
</dbReference>
<evidence type="ECO:0000259" key="4">
    <source>
        <dbReference type="Pfam" id="PF25917"/>
    </source>
</evidence>
<dbReference type="eggNOG" id="COG0845">
    <property type="taxonomic scope" value="Bacteria"/>
</dbReference>
<name>C0CJ20_BLAHS</name>
<dbReference type="SUPFAM" id="SSF111369">
    <property type="entry name" value="HlyD-like secretion proteins"/>
    <property type="match status" value="1"/>
</dbReference>
<reference evidence="5 6" key="2">
    <citation type="submission" date="2009-02" db="EMBL/GenBank/DDBJ databases">
        <title>Draft genome sequence of Blautia hydrogenotrophica DSM 10507 (Ruminococcus hydrogenotrophicus DSM 10507).</title>
        <authorList>
            <person name="Sudarsanam P."/>
            <person name="Ley R."/>
            <person name="Guruge J."/>
            <person name="Turnbaugh P.J."/>
            <person name="Mahowald M."/>
            <person name="Liep D."/>
            <person name="Gordon J."/>
        </authorList>
    </citation>
    <scope>NUCLEOTIDE SEQUENCE [LARGE SCALE GENOMIC DNA]</scope>
    <source>
        <strain evidence="6">DSM 10507 / JCM 14656 / S5a33</strain>
    </source>
</reference>
<evidence type="ECO:0000256" key="2">
    <source>
        <dbReference type="ARBA" id="ARBA00023054"/>
    </source>
</evidence>
<feature type="domain" description="Multidrug resistance protein MdtA-like barrel-sandwich hybrid" evidence="4">
    <location>
        <begin position="71"/>
        <end position="278"/>
    </location>
</feature>
<dbReference type="EMBL" id="ACBZ01000035">
    <property type="protein sequence ID" value="EEG50237.1"/>
    <property type="molecule type" value="Genomic_DNA"/>
</dbReference>
<proteinExistence type="predicted"/>
<dbReference type="GO" id="GO:0030313">
    <property type="term" value="C:cell envelope"/>
    <property type="evidence" value="ECO:0007669"/>
    <property type="project" value="UniProtKB-SubCell"/>
</dbReference>
<dbReference type="InterPro" id="IPR050465">
    <property type="entry name" value="UPF0194_transport"/>
</dbReference>
<dbReference type="Gene3D" id="2.40.420.20">
    <property type="match status" value="1"/>
</dbReference>
<evidence type="ECO:0000313" key="6">
    <source>
        <dbReference type="Proteomes" id="UP000003100"/>
    </source>
</evidence>
<keyword evidence="6" id="KW-1185">Reference proteome</keyword>
<dbReference type="RefSeq" id="WP_005946368.1">
    <property type="nucleotide sequence ID" value="NZ_CP136423.1"/>
</dbReference>
<dbReference type="Gene3D" id="2.40.50.100">
    <property type="match status" value="1"/>
</dbReference>
<reference evidence="5 6" key="1">
    <citation type="submission" date="2009-01" db="EMBL/GenBank/DDBJ databases">
        <authorList>
            <person name="Fulton L."/>
            <person name="Clifton S."/>
            <person name="Fulton B."/>
            <person name="Xu J."/>
            <person name="Minx P."/>
            <person name="Pepin K.H."/>
            <person name="Johnson M."/>
            <person name="Bhonagiri V."/>
            <person name="Nash W.E."/>
            <person name="Mardis E.R."/>
            <person name="Wilson R.K."/>
        </authorList>
    </citation>
    <scope>NUCLEOTIDE SEQUENCE [LARGE SCALE GENOMIC DNA]</scope>
    <source>
        <strain evidence="6">DSM 10507 / JCM 14656 / S5a33</strain>
    </source>
</reference>
<keyword evidence="2" id="KW-0175">Coiled coil</keyword>
<gene>
    <name evidence="5" type="ORF">RUMHYD_00837</name>
</gene>
<protein>
    <recommendedName>
        <fullName evidence="4">Multidrug resistance protein MdtA-like barrel-sandwich hybrid domain-containing protein</fullName>
    </recommendedName>
</protein>
<dbReference type="InterPro" id="IPR058625">
    <property type="entry name" value="MdtA-like_BSH"/>
</dbReference>
<dbReference type="PANTHER" id="PTHR32347">
    <property type="entry name" value="EFFLUX SYSTEM COMPONENT YKNX-RELATED"/>
    <property type="match status" value="1"/>
</dbReference>
<dbReference type="Proteomes" id="UP000003100">
    <property type="component" value="Unassembled WGS sequence"/>
</dbReference>
<comment type="caution">
    <text evidence="5">The sequence shown here is derived from an EMBL/GenBank/DDBJ whole genome shotgun (WGS) entry which is preliminary data.</text>
</comment>
<evidence type="ECO:0000256" key="3">
    <source>
        <dbReference type="SAM" id="MobiDB-lite"/>
    </source>
</evidence>